<organism evidence="2">
    <name type="scientific">Spodoptera frugiperda</name>
    <name type="common">Fall armyworm</name>
    <dbReference type="NCBI Taxonomy" id="7108"/>
    <lineage>
        <taxon>Eukaryota</taxon>
        <taxon>Metazoa</taxon>
        <taxon>Ecdysozoa</taxon>
        <taxon>Arthropoda</taxon>
        <taxon>Hexapoda</taxon>
        <taxon>Insecta</taxon>
        <taxon>Pterygota</taxon>
        <taxon>Neoptera</taxon>
        <taxon>Endopterygota</taxon>
        <taxon>Lepidoptera</taxon>
        <taxon>Glossata</taxon>
        <taxon>Ditrysia</taxon>
        <taxon>Noctuoidea</taxon>
        <taxon>Noctuidae</taxon>
        <taxon>Amphipyrinae</taxon>
        <taxon>Spodoptera</taxon>
    </lineage>
</organism>
<evidence type="ECO:0000313" key="2">
    <source>
        <dbReference type="EMBL" id="SOQ44704.1"/>
    </source>
</evidence>
<feature type="compositionally biased region" description="Basic and acidic residues" evidence="1">
    <location>
        <begin position="137"/>
        <end position="150"/>
    </location>
</feature>
<feature type="compositionally biased region" description="Pro residues" evidence="1">
    <location>
        <begin position="160"/>
        <end position="171"/>
    </location>
</feature>
<proteinExistence type="predicted"/>
<reference evidence="2" key="1">
    <citation type="submission" date="2016-07" db="EMBL/GenBank/DDBJ databases">
        <authorList>
            <person name="Bretaudeau A."/>
        </authorList>
    </citation>
    <scope>NUCLEOTIDE SEQUENCE</scope>
    <source>
        <strain evidence="2">Rice</strain>
        <tissue evidence="2">Whole body</tissue>
    </source>
</reference>
<feature type="region of interest" description="Disordered" evidence="1">
    <location>
        <begin position="133"/>
        <end position="171"/>
    </location>
</feature>
<dbReference type="EMBL" id="ODYU01004630">
    <property type="protein sequence ID" value="SOQ44704.1"/>
    <property type="molecule type" value="Genomic_DNA"/>
</dbReference>
<gene>
    <name evidence="2" type="ORF">SFRICE_030543</name>
</gene>
<dbReference type="AlphaFoldDB" id="A0A2H1VWX1"/>
<accession>A0A2H1VWX1</accession>
<protein>
    <submittedName>
        <fullName evidence="2">SFRICE_030543</fullName>
    </submittedName>
</protein>
<evidence type="ECO:0000256" key="1">
    <source>
        <dbReference type="SAM" id="MobiDB-lite"/>
    </source>
</evidence>
<sequence>MNTIVVRQTLNPASPETLASSAGVVRPTSSPSKAGVLSTSVVVSSDVICTNKNTSQGYGGPIPPFPIFPNTNPYIPYPQEAGNAFVTPLVFQVSMGGGDCLPSGSDFSLDFIRYDKRKVIFLENVRCSTFAFGRPTRPHDPTLRRSELHSAPRGHARTSRPPPATQAPPTS</sequence>
<name>A0A2H1VWX1_SPOFR</name>